<evidence type="ECO:0000256" key="11">
    <source>
        <dbReference type="SAM" id="MobiDB-lite"/>
    </source>
</evidence>
<evidence type="ECO:0000256" key="9">
    <source>
        <dbReference type="ARBA" id="ARBA00047899"/>
    </source>
</evidence>
<feature type="compositionally biased region" description="Polar residues" evidence="11">
    <location>
        <begin position="535"/>
        <end position="544"/>
    </location>
</feature>
<feature type="compositionally biased region" description="Polar residues" evidence="11">
    <location>
        <begin position="340"/>
        <end position="350"/>
    </location>
</feature>
<dbReference type="Gene3D" id="3.90.810.10">
    <property type="entry name" value="CRIB domain"/>
    <property type="match status" value="1"/>
</dbReference>
<comment type="similarity">
    <text evidence="1">Belongs to the protein kinase superfamily. STE Ser/Thr protein kinase family. STE20 subfamily.</text>
</comment>
<dbReference type="Proteomes" id="UP000242877">
    <property type="component" value="Unassembled WGS sequence"/>
</dbReference>
<keyword evidence="3" id="KW-0589">Pheromone response</keyword>
<dbReference type="Pfam" id="PF00786">
    <property type="entry name" value="PBD"/>
    <property type="match status" value="1"/>
</dbReference>
<evidence type="ECO:0000256" key="4">
    <source>
        <dbReference type="ARBA" id="ARBA00022527"/>
    </source>
</evidence>
<evidence type="ECO:0000256" key="7">
    <source>
        <dbReference type="ARBA" id="ARBA00022777"/>
    </source>
</evidence>
<dbReference type="InterPro" id="IPR001849">
    <property type="entry name" value="PH_domain"/>
</dbReference>
<evidence type="ECO:0000259" key="12">
    <source>
        <dbReference type="PROSITE" id="PS50003"/>
    </source>
</evidence>
<dbReference type="CDD" id="cd06614">
    <property type="entry name" value="STKc_PAK"/>
    <property type="match status" value="1"/>
</dbReference>
<keyword evidence="7 15" id="KW-0418">Kinase</keyword>
<dbReference type="InterPro" id="IPR036936">
    <property type="entry name" value="CRIB_dom_sf"/>
</dbReference>
<dbReference type="Gene3D" id="2.30.29.30">
    <property type="entry name" value="Pleckstrin-homology domain (PH domain)/Phosphotyrosine-binding domain (PTB)"/>
    <property type="match status" value="1"/>
</dbReference>
<evidence type="ECO:0000256" key="1">
    <source>
        <dbReference type="ARBA" id="ARBA00008874"/>
    </source>
</evidence>
<gene>
    <name evidence="15" type="ORF">AAP_01474</name>
</gene>
<keyword evidence="4" id="KW-0723">Serine/threonine-protein kinase</keyword>
<dbReference type="InterPro" id="IPR051931">
    <property type="entry name" value="PAK3-like"/>
</dbReference>
<accession>A0A168BVH6</accession>
<feature type="compositionally biased region" description="Basic and acidic residues" evidence="11">
    <location>
        <begin position="352"/>
        <end position="371"/>
    </location>
</feature>
<dbReference type="SUPFAM" id="SSF56112">
    <property type="entry name" value="Protein kinase-like (PK-like)"/>
    <property type="match status" value="1"/>
</dbReference>
<dbReference type="SMART" id="SM00233">
    <property type="entry name" value="PH"/>
    <property type="match status" value="1"/>
</dbReference>
<dbReference type="PROSITE" id="PS50108">
    <property type="entry name" value="CRIB"/>
    <property type="match status" value="1"/>
</dbReference>
<sequence>MVFTSRDRPRLDPSTISLPTLVSRDCGLGEIEEEKQASPQSATSSSNYSALTRGSSSASSSSAASYYTSSTQSPVLLTSSAYGKDGVRRSGQSFTQLVIRTSDNAYSYNPLVLQPTISVSRLPTLPTMTSSGHAVFKTGIVRCKEEKFLASWNQRYLVLREFQLDFLKNENGKPVISIQLPHITSVMRSEDFRMGFEITRVANPKDAGSVGSTLSRNVSVPTRTIICECKSDDDIYDWIDKILERCPGISGVSNPTNFAHRVHVGFDNTTNGFVGLPVEWERLLSASAITKEDYKTNPQAVIEALEFYDNIKLHDNDPYAAMSTPEGGNGAPPGKPSNYMAGNSYTNSPRPGTKEAQDAEQRRRMDEESRKIQLQQAQRRQQEEEAARRAQEEYNASLPKHRAPTAQQELGGYGNASPTTPTDLENRFNPTRPAPQAPVKKSASQSQQRPNLQPQRPAPSPQTSQSSKFGSNSPTSPALKTSQSTANLRQHAQHGHGHAPQGRYPVAAPHGHHQPQRAQTGNGAAPMQAIKPLNVQKQPSQRQPNDGVRAAEAALTKKPEPAHGHTPRQKDVRMSTMSESEVMDRLRQVVSKHDPTESYSKQRKIGQGASGSVYVARVKEHATSPVAHELYKRNGPHTKVAIKQMDLKTQPRKELIVNEIIVMKDSQHANIVNFLDSFLQEHSNELWVVMEYMEGGSLTDVIDNNAVINEDQISTICFEACKGLAHLHSQDIIHRDIKSDNVLLDLVGNVKITDFGFCAKLTESKSKRATMVGTPYWMAPEVVKQKEYGPKVDVWSLGIMAIEMIESEPPYLNEEPLKALFLIATNGTPRLKHPERLSKELKSFLSVCLCVDVKSRATSEELLSHEYMKMGCSLASLAELLRWKKAGAN</sequence>
<feature type="domain" description="CRIB" evidence="14">
    <location>
        <begin position="252"/>
        <end position="265"/>
    </location>
</feature>
<dbReference type="PROSITE" id="PS50003">
    <property type="entry name" value="PH_DOMAIN"/>
    <property type="match status" value="1"/>
</dbReference>
<dbReference type="GO" id="GO:0106310">
    <property type="term" value="F:protein serine kinase activity"/>
    <property type="evidence" value="ECO:0007669"/>
    <property type="project" value="RHEA"/>
</dbReference>
<comment type="caution">
    <text evidence="15">The sequence shown here is derived from an EMBL/GenBank/DDBJ whole genome shotgun (WGS) entry which is preliminary data.</text>
</comment>
<feature type="region of interest" description="Disordered" evidence="11">
    <location>
        <begin position="32"/>
        <end position="54"/>
    </location>
</feature>
<dbReference type="InterPro" id="IPR011993">
    <property type="entry name" value="PH-like_dom_sf"/>
</dbReference>
<organism evidence="15 16">
    <name type="scientific">Ascosphaera apis ARSEF 7405</name>
    <dbReference type="NCBI Taxonomy" id="392613"/>
    <lineage>
        <taxon>Eukaryota</taxon>
        <taxon>Fungi</taxon>
        <taxon>Dikarya</taxon>
        <taxon>Ascomycota</taxon>
        <taxon>Pezizomycotina</taxon>
        <taxon>Eurotiomycetes</taxon>
        <taxon>Eurotiomycetidae</taxon>
        <taxon>Onygenales</taxon>
        <taxon>Ascosphaeraceae</taxon>
        <taxon>Ascosphaera</taxon>
    </lineage>
</organism>
<evidence type="ECO:0000259" key="14">
    <source>
        <dbReference type="PROSITE" id="PS50108"/>
    </source>
</evidence>
<feature type="compositionally biased region" description="Polar residues" evidence="11">
    <location>
        <begin position="461"/>
        <end position="488"/>
    </location>
</feature>
<dbReference type="FunFam" id="1.10.510.10:FF:000139">
    <property type="entry name" value="Non-specific serine/threonine protein kinase"/>
    <property type="match status" value="1"/>
</dbReference>
<dbReference type="InterPro" id="IPR008271">
    <property type="entry name" value="Ser/Thr_kinase_AS"/>
</dbReference>
<dbReference type="SMART" id="SM00220">
    <property type="entry name" value="S_TKc"/>
    <property type="match status" value="1"/>
</dbReference>
<dbReference type="EMBL" id="AZGZ01000004">
    <property type="protein sequence ID" value="KZZ95798.1"/>
    <property type="molecule type" value="Genomic_DNA"/>
</dbReference>
<evidence type="ECO:0000256" key="2">
    <source>
        <dbReference type="ARBA" id="ARBA00012513"/>
    </source>
</evidence>
<dbReference type="PANTHER" id="PTHR45832:SF22">
    <property type="entry name" value="SERINE_THREONINE-PROTEIN KINASE SAMKA-RELATED"/>
    <property type="match status" value="1"/>
</dbReference>
<dbReference type="Pfam" id="PF15413">
    <property type="entry name" value="PH_11"/>
    <property type="match status" value="1"/>
</dbReference>
<name>A0A168BVH6_9EURO</name>
<evidence type="ECO:0000256" key="6">
    <source>
        <dbReference type="ARBA" id="ARBA00022741"/>
    </source>
</evidence>
<dbReference type="PANTHER" id="PTHR45832">
    <property type="entry name" value="SERINE/THREONINE-PROTEIN KINASE SAMKA-RELATED-RELATED"/>
    <property type="match status" value="1"/>
</dbReference>
<dbReference type="CDD" id="cd01093">
    <property type="entry name" value="CRIB_PAK_like"/>
    <property type="match status" value="1"/>
</dbReference>
<feature type="region of interest" description="Disordered" evidence="11">
    <location>
        <begin position="319"/>
        <end position="578"/>
    </location>
</feature>
<evidence type="ECO:0000256" key="10">
    <source>
        <dbReference type="ARBA" id="ARBA00048679"/>
    </source>
</evidence>
<protein>
    <recommendedName>
        <fullName evidence="2">non-specific serine/threonine protein kinase</fullName>
        <ecNumber evidence="2">2.7.11.1</ecNumber>
    </recommendedName>
</protein>
<comment type="catalytic activity">
    <reaction evidence="9">
        <text>L-threonyl-[protein] + ATP = O-phospho-L-threonyl-[protein] + ADP + H(+)</text>
        <dbReference type="Rhea" id="RHEA:46608"/>
        <dbReference type="Rhea" id="RHEA-COMP:11060"/>
        <dbReference type="Rhea" id="RHEA-COMP:11605"/>
        <dbReference type="ChEBI" id="CHEBI:15378"/>
        <dbReference type="ChEBI" id="CHEBI:30013"/>
        <dbReference type="ChEBI" id="CHEBI:30616"/>
        <dbReference type="ChEBI" id="CHEBI:61977"/>
        <dbReference type="ChEBI" id="CHEBI:456216"/>
        <dbReference type="EC" id="2.7.11.1"/>
    </reaction>
</comment>
<dbReference type="Gene3D" id="1.10.510.10">
    <property type="entry name" value="Transferase(Phosphotransferase) domain 1"/>
    <property type="match status" value="1"/>
</dbReference>
<feature type="domain" description="Protein kinase" evidence="13">
    <location>
        <begin position="599"/>
        <end position="868"/>
    </location>
</feature>
<dbReference type="VEuPathDB" id="FungiDB:AAP_01474"/>
<evidence type="ECO:0000313" key="16">
    <source>
        <dbReference type="Proteomes" id="UP000242877"/>
    </source>
</evidence>
<keyword evidence="16" id="KW-1185">Reference proteome</keyword>
<feature type="compositionally biased region" description="Basic and acidic residues" evidence="11">
    <location>
        <begin position="380"/>
        <end position="392"/>
    </location>
</feature>
<dbReference type="Gene3D" id="3.30.200.20">
    <property type="entry name" value="Phosphorylase Kinase, domain 1"/>
    <property type="match status" value="1"/>
</dbReference>
<dbReference type="PROSITE" id="PS50011">
    <property type="entry name" value="PROTEIN_KINASE_DOM"/>
    <property type="match status" value="1"/>
</dbReference>
<dbReference type="AlphaFoldDB" id="A0A168BVH6"/>
<dbReference type="PROSITE" id="PS00108">
    <property type="entry name" value="PROTEIN_KINASE_ST"/>
    <property type="match status" value="1"/>
</dbReference>
<comment type="catalytic activity">
    <reaction evidence="10">
        <text>L-seryl-[protein] + ATP = O-phospho-L-seryl-[protein] + ADP + H(+)</text>
        <dbReference type="Rhea" id="RHEA:17989"/>
        <dbReference type="Rhea" id="RHEA-COMP:9863"/>
        <dbReference type="Rhea" id="RHEA-COMP:11604"/>
        <dbReference type="ChEBI" id="CHEBI:15378"/>
        <dbReference type="ChEBI" id="CHEBI:29999"/>
        <dbReference type="ChEBI" id="CHEBI:30616"/>
        <dbReference type="ChEBI" id="CHEBI:83421"/>
        <dbReference type="ChEBI" id="CHEBI:456216"/>
        <dbReference type="EC" id="2.7.11.1"/>
    </reaction>
</comment>
<feature type="compositionally biased region" description="Polar residues" evidence="11">
    <location>
        <begin position="442"/>
        <end position="454"/>
    </location>
</feature>
<keyword evidence="5" id="KW-0808">Transferase</keyword>
<dbReference type="EC" id="2.7.11.1" evidence="2"/>
<dbReference type="InterPro" id="IPR011009">
    <property type="entry name" value="Kinase-like_dom_sf"/>
</dbReference>
<feature type="compositionally biased region" description="Basic and acidic residues" evidence="11">
    <location>
        <begin position="555"/>
        <end position="573"/>
    </location>
</feature>
<keyword evidence="8" id="KW-0067">ATP-binding</keyword>
<feature type="compositionally biased region" description="Polar residues" evidence="11">
    <location>
        <begin position="37"/>
        <end position="47"/>
    </location>
</feature>
<feature type="domain" description="PH" evidence="12">
    <location>
        <begin position="134"/>
        <end position="247"/>
    </location>
</feature>
<reference evidence="15 16" key="1">
    <citation type="journal article" date="2016" name="Genome Biol. Evol.">
        <title>Divergent and convergent evolution of fungal pathogenicity.</title>
        <authorList>
            <person name="Shang Y."/>
            <person name="Xiao G."/>
            <person name="Zheng P."/>
            <person name="Cen K."/>
            <person name="Zhan S."/>
            <person name="Wang C."/>
        </authorList>
    </citation>
    <scope>NUCLEOTIDE SEQUENCE [LARGE SCALE GENOMIC DNA]</scope>
    <source>
        <strain evidence="15 16">ARSEF 7405</strain>
    </source>
</reference>
<dbReference type="SUPFAM" id="SSF50729">
    <property type="entry name" value="PH domain-like"/>
    <property type="match status" value="1"/>
</dbReference>
<evidence type="ECO:0000256" key="8">
    <source>
        <dbReference type="ARBA" id="ARBA00022840"/>
    </source>
</evidence>
<evidence type="ECO:0000259" key="13">
    <source>
        <dbReference type="PROSITE" id="PS50011"/>
    </source>
</evidence>
<evidence type="ECO:0000313" key="15">
    <source>
        <dbReference type="EMBL" id="KZZ95798.1"/>
    </source>
</evidence>
<keyword evidence="6" id="KW-0547">Nucleotide-binding</keyword>
<dbReference type="InterPro" id="IPR000719">
    <property type="entry name" value="Prot_kinase_dom"/>
</dbReference>
<dbReference type="GO" id="GO:0004674">
    <property type="term" value="F:protein serine/threonine kinase activity"/>
    <property type="evidence" value="ECO:0007669"/>
    <property type="project" value="UniProtKB-KW"/>
</dbReference>
<dbReference type="FunFam" id="3.30.200.20:FF:000535">
    <property type="entry name" value="Non-specific serine/threonine protein kinase"/>
    <property type="match status" value="1"/>
</dbReference>
<evidence type="ECO:0000256" key="3">
    <source>
        <dbReference type="ARBA" id="ARBA00022507"/>
    </source>
</evidence>
<dbReference type="Pfam" id="PF00069">
    <property type="entry name" value="Pkinase"/>
    <property type="match status" value="1"/>
</dbReference>
<dbReference type="GO" id="GO:0019236">
    <property type="term" value="P:response to pheromone"/>
    <property type="evidence" value="ECO:0007669"/>
    <property type="project" value="UniProtKB-KW"/>
</dbReference>
<proteinExistence type="inferred from homology"/>
<dbReference type="FunFam" id="3.90.810.10:FF:000005">
    <property type="entry name" value="Non-specific serine/threonine protein kinase"/>
    <property type="match status" value="1"/>
</dbReference>
<dbReference type="InterPro" id="IPR033923">
    <property type="entry name" value="PAK_BD"/>
</dbReference>
<dbReference type="OrthoDB" id="248923at2759"/>
<dbReference type="InterPro" id="IPR000095">
    <property type="entry name" value="CRIB_dom"/>
</dbReference>
<dbReference type="GO" id="GO:0005524">
    <property type="term" value="F:ATP binding"/>
    <property type="evidence" value="ECO:0007669"/>
    <property type="project" value="UniProtKB-KW"/>
</dbReference>
<dbReference type="SMART" id="SM00285">
    <property type="entry name" value="PBD"/>
    <property type="match status" value="1"/>
</dbReference>
<evidence type="ECO:0000256" key="5">
    <source>
        <dbReference type="ARBA" id="ARBA00022679"/>
    </source>
</evidence>